<name>A0A6B3W326_9BACI</name>
<organism evidence="2 3">
    <name type="scientific">Bacillus aquiflavi</name>
    <dbReference type="NCBI Taxonomy" id="2672567"/>
    <lineage>
        <taxon>Bacteria</taxon>
        <taxon>Bacillati</taxon>
        <taxon>Bacillota</taxon>
        <taxon>Bacilli</taxon>
        <taxon>Bacillales</taxon>
        <taxon>Bacillaceae</taxon>
        <taxon>Bacillus</taxon>
    </lineage>
</organism>
<gene>
    <name evidence="2" type="ORF">G4D64_17055</name>
    <name evidence="1" type="ORF">H1Z61_16885</name>
</gene>
<accession>A0A6B3W326</accession>
<evidence type="ECO:0000313" key="2">
    <source>
        <dbReference type="EMBL" id="NEY83155.1"/>
    </source>
</evidence>
<evidence type="ECO:0000313" key="4">
    <source>
        <dbReference type="Proteomes" id="UP000570010"/>
    </source>
</evidence>
<evidence type="ECO:0008006" key="5">
    <source>
        <dbReference type="Google" id="ProtNLM"/>
    </source>
</evidence>
<proteinExistence type="predicted"/>
<evidence type="ECO:0000313" key="1">
    <source>
        <dbReference type="EMBL" id="MBA4538755.1"/>
    </source>
</evidence>
<protein>
    <recommendedName>
        <fullName evidence="5">Group-specific protein</fullName>
    </recommendedName>
</protein>
<dbReference type="Proteomes" id="UP000570010">
    <property type="component" value="Unassembled WGS sequence"/>
</dbReference>
<dbReference type="EMBL" id="JAAIWN010000084">
    <property type="protein sequence ID" value="NEY83155.1"/>
    <property type="molecule type" value="Genomic_DNA"/>
</dbReference>
<reference evidence="2 3" key="1">
    <citation type="submission" date="2020-02" db="EMBL/GenBank/DDBJ databases">
        <title>Bacillus aquiflavi sp. nov., isolated from yellow water of strong flavor Chinese baijiu in Yibin region of China.</title>
        <authorList>
            <person name="Xie J."/>
        </authorList>
    </citation>
    <scope>NUCLEOTIDE SEQUENCE [LARGE SCALE GENOMIC DNA]</scope>
    <source>
        <strain evidence="2 3">3H-10</strain>
    </source>
</reference>
<keyword evidence="3" id="KW-1185">Reference proteome</keyword>
<dbReference type="EMBL" id="JACEIO010000072">
    <property type="protein sequence ID" value="MBA4538755.1"/>
    <property type="molecule type" value="Genomic_DNA"/>
</dbReference>
<sequence>MVNPKYAEQVLVGIQYKNSFSWYLGDCEMWYLDYNEAGYLPSEYEKEREGIPILTKDTVDAFLERIEQNKINTEDIKRKFLSELEENPNDAIYDYRPCFLVDFDNSIFYSQFPESISFEEYIPKDWKGYFQKFYENVPDKFRYWQIDGKNYFK</sequence>
<evidence type="ECO:0000313" key="3">
    <source>
        <dbReference type="Proteomes" id="UP000472971"/>
    </source>
</evidence>
<reference evidence="1 4" key="2">
    <citation type="submission" date="2020-07" db="EMBL/GenBank/DDBJ databases">
        <authorList>
            <person name="Feng H."/>
        </authorList>
    </citation>
    <scope>NUCLEOTIDE SEQUENCE [LARGE SCALE GENOMIC DNA]</scope>
    <source>
        <strain evidence="4">s-12</strain>
        <strain evidence="1">S-12</strain>
    </source>
</reference>
<dbReference type="Proteomes" id="UP000472971">
    <property type="component" value="Unassembled WGS sequence"/>
</dbReference>
<dbReference type="RefSeq" id="WP_163243556.1">
    <property type="nucleotide sequence ID" value="NZ_JAAIWN010000084.1"/>
</dbReference>
<dbReference type="AlphaFoldDB" id="A0A6B3W326"/>
<comment type="caution">
    <text evidence="2">The sequence shown here is derived from an EMBL/GenBank/DDBJ whole genome shotgun (WGS) entry which is preliminary data.</text>
</comment>